<keyword evidence="3" id="KW-0808">Transferase</keyword>
<comment type="caution">
    <text evidence="3">The sequence shown here is derived from an EMBL/GenBank/DDBJ whole genome shotgun (WGS) entry which is preliminary data.</text>
</comment>
<dbReference type="InterPro" id="IPR049874">
    <property type="entry name" value="ROK_cs"/>
</dbReference>
<dbReference type="AlphaFoldDB" id="A0A8J4DYG8"/>
<keyword evidence="3" id="KW-0418">Kinase</keyword>
<dbReference type="EMBL" id="BOPG01000012">
    <property type="protein sequence ID" value="GIJ54909.1"/>
    <property type="molecule type" value="Genomic_DNA"/>
</dbReference>
<feature type="domain" description="HTH crp-type" evidence="2">
    <location>
        <begin position="19"/>
        <end position="76"/>
    </location>
</feature>
<dbReference type="Gene3D" id="3.30.420.40">
    <property type="match status" value="2"/>
</dbReference>
<evidence type="ECO:0000313" key="4">
    <source>
        <dbReference type="Proteomes" id="UP000612585"/>
    </source>
</evidence>
<dbReference type="PANTHER" id="PTHR18964:SF149">
    <property type="entry name" value="BIFUNCTIONAL UDP-N-ACETYLGLUCOSAMINE 2-EPIMERASE_N-ACETYLMANNOSAMINE KINASE"/>
    <property type="match status" value="1"/>
</dbReference>
<dbReference type="Pfam" id="PF13412">
    <property type="entry name" value="HTH_24"/>
    <property type="match status" value="1"/>
</dbReference>
<dbReference type="GO" id="GO:0003677">
    <property type="term" value="F:DNA binding"/>
    <property type="evidence" value="ECO:0007669"/>
    <property type="project" value="InterPro"/>
</dbReference>
<dbReference type="RefSeq" id="WP_203990756.1">
    <property type="nucleotide sequence ID" value="NZ_BOPG01000012.1"/>
</dbReference>
<name>A0A8J4DYG8_9ACTN</name>
<dbReference type="SUPFAM" id="SSF53067">
    <property type="entry name" value="Actin-like ATPase domain"/>
    <property type="match status" value="1"/>
</dbReference>
<dbReference type="GO" id="GO:0006355">
    <property type="term" value="P:regulation of DNA-templated transcription"/>
    <property type="evidence" value="ECO:0007669"/>
    <property type="project" value="InterPro"/>
</dbReference>
<evidence type="ECO:0000259" key="2">
    <source>
        <dbReference type="SMART" id="SM00419"/>
    </source>
</evidence>
<dbReference type="InterPro" id="IPR043129">
    <property type="entry name" value="ATPase_NBD"/>
</dbReference>
<dbReference type="InterPro" id="IPR036388">
    <property type="entry name" value="WH-like_DNA-bd_sf"/>
</dbReference>
<reference evidence="3" key="1">
    <citation type="submission" date="2021-01" db="EMBL/GenBank/DDBJ databases">
        <title>Whole genome shotgun sequence of Virgisporangium aurantiacum NBRC 16421.</title>
        <authorList>
            <person name="Komaki H."/>
            <person name="Tamura T."/>
        </authorList>
    </citation>
    <scope>NUCLEOTIDE SEQUENCE</scope>
    <source>
        <strain evidence="3">NBRC 16421</strain>
    </source>
</reference>
<proteinExistence type="inferred from homology"/>
<dbReference type="SUPFAM" id="SSF46785">
    <property type="entry name" value="Winged helix' DNA-binding domain"/>
    <property type="match status" value="1"/>
</dbReference>
<comment type="similarity">
    <text evidence="1">Belongs to the ROK (NagC/XylR) family.</text>
</comment>
<accession>A0A8J4DYG8</accession>
<dbReference type="InterPro" id="IPR000600">
    <property type="entry name" value="ROK"/>
</dbReference>
<dbReference type="Pfam" id="PF00480">
    <property type="entry name" value="ROK"/>
    <property type="match status" value="1"/>
</dbReference>
<dbReference type="InterPro" id="IPR036390">
    <property type="entry name" value="WH_DNA-bd_sf"/>
</dbReference>
<organism evidence="3 4">
    <name type="scientific">Virgisporangium aurantiacum</name>
    <dbReference type="NCBI Taxonomy" id="175570"/>
    <lineage>
        <taxon>Bacteria</taxon>
        <taxon>Bacillati</taxon>
        <taxon>Actinomycetota</taxon>
        <taxon>Actinomycetes</taxon>
        <taxon>Micromonosporales</taxon>
        <taxon>Micromonosporaceae</taxon>
        <taxon>Virgisporangium</taxon>
    </lineage>
</organism>
<dbReference type="Gene3D" id="1.10.10.10">
    <property type="entry name" value="Winged helix-like DNA-binding domain superfamily/Winged helix DNA-binding domain"/>
    <property type="match status" value="1"/>
</dbReference>
<dbReference type="GO" id="GO:0016301">
    <property type="term" value="F:kinase activity"/>
    <property type="evidence" value="ECO:0007669"/>
    <property type="project" value="UniProtKB-KW"/>
</dbReference>
<dbReference type="PROSITE" id="PS01125">
    <property type="entry name" value="ROK"/>
    <property type="match status" value="1"/>
</dbReference>
<dbReference type="InterPro" id="IPR012318">
    <property type="entry name" value="HTH_CRP"/>
</dbReference>
<evidence type="ECO:0000313" key="3">
    <source>
        <dbReference type="EMBL" id="GIJ54909.1"/>
    </source>
</evidence>
<dbReference type="PANTHER" id="PTHR18964">
    <property type="entry name" value="ROK (REPRESSOR, ORF, KINASE) FAMILY"/>
    <property type="match status" value="1"/>
</dbReference>
<sequence>MRQAGTNLPKVGQYNRAVVLGRIQLADGISRVEIAELTGLTPQTVSGIVRRLIDEGIVREDGTRMSTGGKPRTVLQINPDAGRAVGVHFDPVRLTCVVVDLLGRPLVMRQRPTPPRSDPAAITAAMTELVDDVLAAAGVGRDRVLGLGLAAPGPIDHATGEIVGPPQLHNWARVPLKRMLADATGLPVSLDNDATAAAVGERWAGAGRGVANFAYFFLGTGVGGGLILGHQVHRGGSMNAAEFGHTSIRPDGPGCYCGNPGCLESLISPVALGTEARRRLAAGERTPGSPLDVLSGGDPAAVDHDMLCRAAAQGDPLAVAIIDAAAEALASVAVNVVNIVDVDLVVLGGYGIRHVETRYRRAVEQALVTRPLARNVRTASVEISPLGPDAAVVGGAALVLHDTFSPRVSELLSL</sequence>
<evidence type="ECO:0000256" key="1">
    <source>
        <dbReference type="ARBA" id="ARBA00006479"/>
    </source>
</evidence>
<keyword evidence="4" id="KW-1185">Reference proteome</keyword>
<protein>
    <submittedName>
        <fullName evidence="3">Sugar kinase</fullName>
    </submittedName>
</protein>
<gene>
    <name evidence="3" type="ORF">Vau01_024250</name>
</gene>
<dbReference type="SMART" id="SM00419">
    <property type="entry name" value="HTH_CRP"/>
    <property type="match status" value="1"/>
</dbReference>
<dbReference type="Proteomes" id="UP000612585">
    <property type="component" value="Unassembled WGS sequence"/>
</dbReference>